<evidence type="ECO:0000313" key="1">
    <source>
        <dbReference type="EMBL" id="MBB6041123.1"/>
    </source>
</evidence>
<dbReference type="GeneID" id="85014642"/>
<gene>
    <name evidence="1" type="ORF">HNQ46_001095</name>
    <name evidence="2" type="ORF">HXM90_01295</name>
</gene>
<proteinExistence type="predicted"/>
<evidence type="ECO:0000313" key="2">
    <source>
        <dbReference type="EMBL" id="MBF1272045.1"/>
    </source>
</evidence>
<reference evidence="2" key="1">
    <citation type="submission" date="2020-04" db="EMBL/GenBank/DDBJ databases">
        <title>Deep metagenomics examines the oral microbiome during advanced dental caries in children, revealing novel taxa and co-occurrences with host molecules.</title>
        <authorList>
            <person name="Baker J.L."/>
            <person name="Morton J.T."/>
            <person name="Dinis M."/>
            <person name="Alvarez R."/>
            <person name="Tran N.C."/>
            <person name="Knight R."/>
            <person name="Edlund A."/>
        </authorList>
    </citation>
    <scope>NUCLEOTIDE SEQUENCE</scope>
    <source>
        <strain evidence="2">JCVI_38_bin.19</strain>
    </source>
</reference>
<dbReference type="EMBL" id="JABZRA010000009">
    <property type="protein sequence ID" value="MBF1272045.1"/>
    <property type="molecule type" value="Genomic_DNA"/>
</dbReference>
<sequence length="70" mass="8217">MINEILFMEIRLLGEFCQKYKMSRAAANALFSKYKIWQYIESCYDIFHINGDEYNLDEISTVLKAKGAIL</sequence>
<dbReference type="Pfam" id="PF12668">
    <property type="entry name" value="DUF3791"/>
    <property type="match status" value="1"/>
</dbReference>
<accession>A0A7W9SFC8</accession>
<dbReference type="InterPro" id="IPR024269">
    <property type="entry name" value="DUF3791"/>
</dbReference>
<name>A0A7W9SFC8_9FIRM</name>
<dbReference type="Proteomes" id="UP000775770">
    <property type="component" value="Unassembled WGS sequence"/>
</dbReference>
<protein>
    <submittedName>
        <fullName evidence="2">DUF3791 domain-containing protein</fullName>
    </submittedName>
</protein>
<comment type="caution">
    <text evidence="1">The sequence shown here is derived from an EMBL/GenBank/DDBJ whole genome shotgun (WGS) entry which is preliminary data.</text>
</comment>
<evidence type="ECO:0000313" key="3">
    <source>
        <dbReference type="Proteomes" id="UP000522163"/>
    </source>
</evidence>
<dbReference type="EMBL" id="JACHHH010000004">
    <property type="protein sequence ID" value="MBB6041123.1"/>
    <property type="molecule type" value="Genomic_DNA"/>
</dbReference>
<dbReference type="AlphaFoldDB" id="A0A7W9SFC8"/>
<organism evidence="1 3">
    <name type="scientific">Oribacterium sinus</name>
    <dbReference type="NCBI Taxonomy" id="237576"/>
    <lineage>
        <taxon>Bacteria</taxon>
        <taxon>Bacillati</taxon>
        <taxon>Bacillota</taxon>
        <taxon>Clostridia</taxon>
        <taxon>Lachnospirales</taxon>
        <taxon>Lachnospiraceae</taxon>
        <taxon>Oribacterium</taxon>
    </lineage>
</organism>
<dbReference type="RefSeq" id="WP_183683659.1">
    <property type="nucleotide sequence ID" value="NZ_CAUVME010000014.1"/>
</dbReference>
<reference evidence="1 3" key="2">
    <citation type="submission" date="2020-08" db="EMBL/GenBank/DDBJ databases">
        <title>Genomic Encyclopedia of Type Strains, Phase IV (KMG-IV): sequencing the most valuable type-strain genomes for metagenomic binning, comparative biology and taxonomic classification.</title>
        <authorList>
            <person name="Goeker M."/>
        </authorList>
    </citation>
    <scope>NUCLEOTIDE SEQUENCE [LARGE SCALE GENOMIC DNA]</scope>
    <source>
        <strain evidence="1 3">DSM 17245</strain>
    </source>
</reference>
<dbReference type="Proteomes" id="UP000522163">
    <property type="component" value="Unassembled WGS sequence"/>
</dbReference>